<keyword evidence="3" id="KW-1185">Reference proteome</keyword>
<feature type="region of interest" description="Disordered" evidence="1">
    <location>
        <begin position="43"/>
        <end position="141"/>
    </location>
</feature>
<organism evidence="2 3">
    <name type="scientific">Stephania japonica</name>
    <dbReference type="NCBI Taxonomy" id="461633"/>
    <lineage>
        <taxon>Eukaryota</taxon>
        <taxon>Viridiplantae</taxon>
        <taxon>Streptophyta</taxon>
        <taxon>Embryophyta</taxon>
        <taxon>Tracheophyta</taxon>
        <taxon>Spermatophyta</taxon>
        <taxon>Magnoliopsida</taxon>
        <taxon>Ranunculales</taxon>
        <taxon>Menispermaceae</taxon>
        <taxon>Menispermoideae</taxon>
        <taxon>Cissampelideae</taxon>
        <taxon>Stephania</taxon>
    </lineage>
</organism>
<proteinExistence type="predicted"/>
<reference evidence="2 3" key="1">
    <citation type="submission" date="2024-01" db="EMBL/GenBank/DDBJ databases">
        <title>Genome assemblies of Stephania.</title>
        <authorList>
            <person name="Yang L."/>
        </authorList>
    </citation>
    <scope>NUCLEOTIDE SEQUENCE [LARGE SCALE GENOMIC DNA]</scope>
    <source>
        <strain evidence="2">QJT</strain>
        <tissue evidence="2">Leaf</tissue>
    </source>
</reference>
<dbReference type="EMBL" id="JBBNAE010000009">
    <property type="protein sequence ID" value="KAK9095803.1"/>
    <property type="molecule type" value="Genomic_DNA"/>
</dbReference>
<comment type="caution">
    <text evidence="2">The sequence shown here is derived from an EMBL/GenBank/DDBJ whole genome shotgun (WGS) entry which is preliminary data.</text>
</comment>
<evidence type="ECO:0000313" key="3">
    <source>
        <dbReference type="Proteomes" id="UP001417504"/>
    </source>
</evidence>
<gene>
    <name evidence="2" type="ORF">Sjap_021300</name>
</gene>
<sequence>MTGHCANSRLHLRVNWSECSLDDGVEQGMAALHEGIRILDEDEQQRTTMWNDENVVEPDIDDEASQEEEEEQQEEDQSLADRGRRRKTTTTQTLGESERRSSPPPPTRPTPRTSETIGESSRRSPSPPLTRPSSYGYSPLPAPTQSNAHMFLPMTPSMSVHPYHFDPYALGHHLRTWTIECLHIQCMVHCLNTCQVHLLRHIITTIFHIVEMAHSDPY</sequence>
<accession>A0AAP0HNW9</accession>
<evidence type="ECO:0000256" key="1">
    <source>
        <dbReference type="SAM" id="MobiDB-lite"/>
    </source>
</evidence>
<dbReference type="AlphaFoldDB" id="A0AAP0HNW9"/>
<dbReference type="Proteomes" id="UP001417504">
    <property type="component" value="Unassembled WGS sequence"/>
</dbReference>
<protein>
    <submittedName>
        <fullName evidence="2">Uncharacterized protein</fullName>
    </submittedName>
</protein>
<evidence type="ECO:0000313" key="2">
    <source>
        <dbReference type="EMBL" id="KAK9095803.1"/>
    </source>
</evidence>
<feature type="compositionally biased region" description="Acidic residues" evidence="1">
    <location>
        <begin position="54"/>
        <end position="78"/>
    </location>
</feature>
<name>A0AAP0HNW9_9MAGN</name>